<evidence type="ECO:0000256" key="1">
    <source>
        <dbReference type="SAM" id="MobiDB-lite"/>
    </source>
</evidence>
<dbReference type="AlphaFoldDB" id="A0A839Z4X5"/>
<dbReference type="InterPro" id="IPR017592">
    <property type="entry name" value="Pilus_assmbl_Flp-typ_CpaB"/>
</dbReference>
<dbReference type="EMBL" id="JACICF010000002">
    <property type="protein sequence ID" value="MBB3764695.1"/>
    <property type="molecule type" value="Genomic_DNA"/>
</dbReference>
<evidence type="ECO:0000313" key="3">
    <source>
        <dbReference type="EMBL" id="MBB3764695.1"/>
    </source>
</evidence>
<dbReference type="InterPro" id="IPR013974">
    <property type="entry name" value="SAF"/>
</dbReference>
<dbReference type="CDD" id="cd11614">
    <property type="entry name" value="SAF_CpaB_FlgA_like"/>
    <property type="match status" value="1"/>
</dbReference>
<keyword evidence="4" id="KW-1185">Reference proteome</keyword>
<protein>
    <submittedName>
        <fullName evidence="3">Pilus assembly protein CpaB</fullName>
    </submittedName>
</protein>
<reference evidence="3 4" key="1">
    <citation type="submission" date="2020-08" db="EMBL/GenBank/DDBJ databases">
        <title>Genomic Encyclopedia of Type Strains, Phase IV (KMG-IV): sequencing the most valuable type-strain genomes for metagenomic binning, comparative biology and taxonomic classification.</title>
        <authorList>
            <person name="Goeker M."/>
        </authorList>
    </citation>
    <scope>NUCLEOTIDE SEQUENCE [LARGE SCALE GENOMIC DNA]</scope>
    <source>
        <strain evidence="3 4">DSM 24194</strain>
    </source>
</reference>
<comment type="caution">
    <text evidence="3">The sequence shown here is derived from an EMBL/GenBank/DDBJ whole genome shotgun (WGS) entry which is preliminary data.</text>
</comment>
<evidence type="ECO:0000313" key="4">
    <source>
        <dbReference type="Proteomes" id="UP000578569"/>
    </source>
</evidence>
<dbReference type="InterPro" id="IPR031571">
    <property type="entry name" value="RcpC_dom"/>
</dbReference>
<evidence type="ECO:0000259" key="2">
    <source>
        <dbReference type="SMART" id="SM00858"/>
    </source>
</evidence>
<feature type="domain" description="SAF" evidence="2">
    <location>
        <begin position="25"/>
        <end position="91"/>
    </location>
</feature>
<organism evidence="3 4">
    <name type="scientific">Sphingomicrobium lutaoense</name>
    <dbReference type="NCBI Taxonomy" id="515949"/>
    <lineage>
        <taxon>Bacteria</taxon>
        <taxon>Pseudomonadati</taxon>
        <taxon>Pseudomonadota</taxon>
        <taxon>Alphaproteobacteria</taxon>
        <taxon>Sphingomonadales</taxon>
        <taxon>Sphingomonadaceae</taxon>
        <taxon>Sphingomicrobium</taxon>
    </lineage>
</organism>
<gene>
    <name evidence="3" type="ORF">FHS50_001757</name>
</gene>
<dbReference type="SMART" id="SM00858">
    <property type="entry name" value="SAF"/>
    <property type="match status" value="1"/>
</dbReference>
<name>A0A839Z4X5_9SPHN</name>
<sequence length="282" mass="30250">MAVFLANSYLGAREAKIDRGDLQTQRIAVAAVPLAYGAEITPDRVRFVEFPTSSLPPGTFASLEELLPEGKKRHVLRPVTTNQPLIAADLTGEGEGASIAATLPDGMRAATVRINAVSGVAGFIQPNDTVDVLITRVPIDGAESQVTDVLLQNVRVIAMDQRAQENGQPAVSSTATLEVTPVDAQKLALGQQLGSLSLVLRKPGIDENIPVVETVSLRDLRYELSRAYERGTEPAPTARPTAQRVVRRQAPRRAAATPPPQPKVEITRGTNTSTYEVGDYDQ</sequence>
<dbReference type="Pfam" id="PF08666">
    <property type="entry name" value="SAF"/>
    <property type="match status" value="1"/>
</dbReference>
<accession>A0A839Z4X5</accession>
<dbReference type="NCBIfam" id="TIGR03177">
    <property type="entry name" value="pilus_cpaB"/>
    <property type="match status" value="1"/>
</dbReference>
<feature type="region of interest" description="Disordered" evidence="1">
    <location>
        <begin position="231"/>
        <end position="282"/>
    </location>
</feature>
<proteinExistence type="predicted"/>
<dbReference type="Pfam" id="PF16976">
    <property type="entry name" value="RcpC"/>
    <property type="match status" value="1"/>
</dbReference>
<dbReference type="Proteomes" id="UP000578569">
    <property type="component" value="Unassembled WGS sequence"/>
</dbReference>